<evidence type="ECO:0000256" key="8">
    <source>
        <dbReference type="ARBA" id="ARBA00023014"/>
    </source>
</evidence>
<dbReference type="InterPro" id="IPR001709">
    <property type="entry name" value="Flavoprot_Pyr_Nucl_cyt_Rdtase"/>
</dbReference>
<dbReference type="SUPFAM" id="SSF63380">
    <property type="entry name" value="Riboflavin synthase domain-like"/>
    <property type="match status" value="1"/>
</dbReference>
<organism evidence="10 11">
    <name type="scientific">Actinokineospora bangkokensis</name>
    <dbReference type="NCBI Taxonomy" id="1193682"/>
    <lineage>
        <taxon>Bacteria</taxon>
        <taxon>Bacillati</taxon>
        <taxon>Actinomycetota</taxon>
        <taxon>Actinomycetes</taxon>
        <taxon>Pseudonocardiales</taxon>
        <taxon>Pseudonocardiaceae</taxon>
        <taxon>Actinokineospora</taxon>
    </lineage>
</organism>
<dbReference type="GO" id="GO:0050660">
    <property type="term" value="F:flavin adenine dinucleotide binding"/>
    <property type="evidence" value="ECO:0007669"/>
    <property type="project" value="TreeGrafter"/>
</dbReference>
<comment type="caution">
    <text evidence="10">The sequence shown here is derived from an EMBL/GenBank/DDBJ whole genome shotgun (WGS) entry which is preliminary data.</text>
</comment>
<dbReference type="AlphaFoldDB" id="A0A1Q9LH25"/>
<dbReference type="STRING" id="1193682.BJP25_27190"/>
<dbReference type="GO" id="GO:0046872">
    <property type="term" value="F:metal ion binding"/>
    <property type="evidence" value="ECO:0007669"/>
    <property type="project" value="UniProtKB-KW"/>
</dbReference>
<evidence type="ECO:0000256" key="1">
    <source>
        <dbReference type="ARBA" id="ARBA00001974"/>
    </source>
</evidence>
<dbReference type="Gene3D" id="2.40.30.10">
    <property type="entry name" value="Translation factors"/>
    <property type="match status" value="1"/>
</dbReference>
<evidence type="ECO:0000259" key="9">
    <source>
        <dbReference type="PROSITE" id="PS51384"/>
    </source>
</evidence>
<keyword evidence="11" id="KW-1185">Reference proteome</keyword>
<dbReference type="Proteomes" id="UP000186040">
    <property type="component" value="Unassembled WGS sequence"/>
</dbReference>
<dbReference type="InterPro" id="IPR008333">
    <property type="entry name" value="Cbr1-like_FAD-bd_dom"/>
</dbReference>
<dbReference type="InterPro" id="IPR050415">
    <property type="entry name" value="MRET"/>
</dbReference>
<dbReference type="PRINTS" id="PR00371">
    <property type="entry name" value="FPNCR"/>
</dbReference>
<keyword evidence="3" id="KW-0001">2Fe-2S</keyword>
<protein>
    <recommendedName>
        <fullName evidence="9">FAD-binding FR-type domain-containing protein</fullName>
    </recommendedName>
</protein>
<proteinExistence type="predicted"/>
<dbReference type="CDD" id="cd06214">
    <property type="entry name" value="PA_degradation_oxidoreductase_like"/>
    <property type="match status" value="1"/>
</dbReference>
<dbReference type="EMBL" id="MKQR01000025">
    <property type="protein sequence ID" value="OLR91348.1"/>
    <property type="molecule type" value="Genomic_DNA"/>
</dbReference>
<accession>A0A1Q9LH25</accession>
<evidence type="ECO:0000256" key="5">
    <source>
        <dbReference type="ARBA" id="ARBA00022827"/>
    </source>
</evidence>
<name>A0A1Q9LH25_9PSEU</name>
<dbReference type="SUPFAM" id="SSF52343">
    <property type="entry name" value="Ferredoxin reductase-like, C-terminal NADP-linked domain"/>
    <property type="match status" value="1"/>
</dbReference>
<gene>
    <name evidence="10" type="ORF">BJP25_27190</name>
</gene>
<dbReference type="InterPro" id="IPR017938">
    <property type="entry name" value="Riboflavin_synthase-like_b-brl"/>
</dbReference>
<dbReference type="PANTHER" id="PTHR47354">
    <property type="entry name" value="NADH OXIDOREDUCTASE HCR"/>
    <property type="match status" value="1"/>
</dbReference>
<keyword evidence="7" id="KW-0408">Iron</keyword>
<sequence length="251" mass="26753">MAALTTHLLTVAEVVAETPDACSIAFDAELDYRPGQFLTLRVPSERTGSVARCYSLCSSPHVGDRPQVTVKRTAGGYASNWLCDNVAAGDTIEVLAPSGVFGPKHYDDDLLLVAGGSGITPVMSVLKSALARGEREVALVYANRDEPSVIFAEQLRGLAERYPGRLTVAHWLESERGLPSVADLAGLAAAHADHDAFLCGPQPFMKAVVEALTELGVPRERRHMERFVSLAANPFERAEQARAAAATAAAD</sequence>
<dbReference type="InterPro" id="IPR039261">
    <property type="entry name" value="FNR_nucleotide-bd"/>
</dbReference>
<dbReference type="PROSITE" id="PS51384">
    <property type="entry name" value="FAD_FR"/>
    <property type="match status" value="1"/>
</dbReference>
<dbReference type="Gene3D" id="3.40.50.80">
    <property type="entry name" value="Nucleotide-binding domain of ferredoxin-NADP reductase (FNR) module"/>
    <property type="match status" value="1"/>
</dbReference>
<reference evidence="10 11" key="1">
    <citation type="submission" date="2016-10" db="EMBL/GenBank/DDBJ databases">
        <title>The Draft Genome Sequence of Actinokineospora bangkokensis 44EHWT reveals the biosynthetic pathway of antifungal compounds Thailandins with unusual extender unit butylmalonyl-CoA.</title>
        <authorList>
            <person name="Greule A."/>
            <person name="Intra B."/>
            <person name="Flemming S."/>
            <person name="Rommel M.G."/>
            <person name="Panbangred W."/>
            <person name="Bechthold A."/>
        </authorList>
    </citation>
    <scope>NUCLEOTIDE SEQUENCE [LARGE SCALE GENOMIC DNA]</scope>
    <source>
        <strain evidence="10 11">44EHW</strain>
    </source>
</reference>
<keyword evidence="8" id="KW-0411">Iron-sulfur</keyword>
<dbReference type="GO" id="GO:0051537">
    <property type="term" value="F:2 iron, 2 sulfur cluster binding"/>
    <property type="evidence" value="ECO:0007669"/>
    <property type="project" value="UniProtKB-KW"/>
</dbReference>
<keyword evidence="6" id="KW-0560">Oxidoreductase</keyword>
<evidence type="ECO:0000256" key="3">
    <source>
        <dbReference type="ARBA" id="ARBA00022714"/>
    </source>
</evidence>
<dbReference type="PANTHER" id="PTHR47354:SF8">
    <property type="entry name" value="1,2-PHENYLACETYL-COA EPOXIDASE, SUBUNIT E"/>
    <property type="match status" value="1"/>
</dbReference>
<keyword evidence="2" id="KW-0285">Flavoprotein</keyword>
<dbReference type="Pfam" id="PF00970">
    <property type="entry name" value="FAD_binding_6"/>
    <property type="match status" value="1"/>
</dbReference>
<keyword evidence="5" id="KW-0274">FAD</keyword>
<dbReference type="Pfam" id="PF00175">
    <property type="entry name" value="NAD_binding_1"/>
    <property type="match status" value="1"/>
</dbReference>
<evidence type="ECO:0000313" key="10">
    <source>
        <dbReference type="EMBL" id="OLR91348.1"/>
    </source>
</evidence>
<feature type="domain" description="FAD-binding FR-type" evidence="9">
    <location>
        <begin position="4"/>
        <end position="104"/>
    </location>
</feature>
<keyword evidence="4" id="KW-0479">Metal-binding</keyword>
<evidence type="ECO:0000256" key="7">
    <source>
        <dbReference type="ARBA" id="ARBA00023004"/>
    </source>
</evidence>
<dbReference type="InterPro" id="IPR001433">
    <property type="entry name" value="OxRdtase_FAD/NAD-bd"/>
</dbReference>
<dbReference type="GO" id="GO:0016491">
    <property type="term" value="F:oxidoreductase activity"/>
    <property type="evidence" value="ECO:0007669"/>
    <property type="project" value="UniProtKB-KW"/>
</dbReference>
<evidence type="ECO:0000256" key="4">
    <source>
        <dbReference type="ARBA" id="ARBA00022723"/>
    </source>
</evidence>
<dbReference type="InterPro" id="IPR017927">
    <property type="entry name" value="FAD-bd_FR_type"/>
</dbReference>
<evidence type="ECO:0000313" key="11">
    <source>
        <dbReference type="Proteomes" id="UP000186040"/>
    </source>
</evidence>
<comment type="cofactor">
    <cofactor evidence="1">
        <name>FAD</name>
        <dbReference type="ChEBI" id="CHEBI:57692"/>
    </cofactor>
</comment>
<evidence type="ECO:0000256" key="6">
    <source>
        <dbReference type="ARBA" id="ARBA00023002"/>
    </source>
</evidence>
<dbReference type="PRINTS" id="PR00410">
    <property type="entry name" value="PHEHYDRXLASE"/>
</dbReference>
<evidence type="ECO:0000256" key="2">
    <source>
        <dbReference type="ARBA" id="ARBA00022630"/>
    </source>
</evidence>